<organism evidence="2 3">
    <name type="scientific">Streptococcus mitis</name>
    <dbReference type="NCBI Taxonomy" id="28037"/>
    <lineage>
        <taxon>Bacteria</taxon>
        <taxon>Bacillati</taxon>
        <taxon>Bacillota</taxon>
        <taxon>Bacilli</taxon>
        <taxon>Lactobacillales</taxon>
        <taxon>Streptococcaceae</taxon>
        <taxon>Streptococcus</taxon>
        <taxon>Streptococcus mitis group</taxon>
    </lineage>
</organism>
<gene>
    <name evidence="2" type="ORF">B7694_07280</name>
</gene>
<dbReference type="Proteomes" id="UP000193505">
    <property type="component" value="Unassembled WGS sequence"/>
</dbReference>
<dbReference type="AlphaFoldDB" id="A0A1X1KWL1"/>
<keyword evidence="1" id="KW-1133">Transmembrane helix</keyword>
<evidence type="ECO:0000256" key="1">
    <source>
        <dbReference type="SAM" id="Phobius"/>
    </source>
</evidence>
<keyword evidence="1" id="KW-0472">Membrane</keyword>
<reference evidence="2 3" key="1">
    <citation type="journal article" date="2016" name="Eur. J. Clin. Microbiol. Infect. Dis.">
        <title>Whole genome sequencing as a tool for phylogenetic analysis of clinical strains of Mitis group streptococci.</title>
        <authorList>
            <person name="Rasmussen L.H."/>
            <person name="Dargis R."/>
            <person name="Hojholt K."/>
            <person name="Christensen J.J."/>
            <person name="Skovgaard O."/>
            <person name="Justesen U.S."/>
            <person name="Rosenvinge F.S."/>
            <person name="Moser C."/>
            <person name="Lukjancenko O."/>
            <person name="Rasmussen S."/>
            <person name="Nielsen X.C."/>
        </authorList>
    </citation>
    <scope>NUCLEOTIDE SEQUENCE [LARGE SCALE GENOMIC DNA]</scope>
    <source>
        <strain evidence="2 3">OD_310347_11</strain>
    </source>
</reference>
<keyword evidence="1" id="KW-0812">Transmembrane</keyword>
<sequence>MKKPINNNWGEKISEVSKQIKEFKITSFYMLSTDLYKINNKKLTQIITKKFKNHPATIMVLIGTKDGQLIAKKNEFWNIPSEIHHLKEAIDEKTNDYLDLYFIKLEKEKQNWLNNAEGNKFIKFIFTPLIEFGKKSEIYLYFVTLTVYQNGAIVIDLFEDLRDSFYNIDFLHPYTKMIAKLFPDFKNKNKAYSLNSSQQLDDILNYIKKELSSINGGIQLSERFFTLHFITNMKDMNKLEFFKKDKLYTWMINAPYTSHALSSMNKSKYYIADYFDLEYINYINKGANYIIWNNNDSNNFEFNFLQQASFFLASATPFFQLVCLEETIMDGLEKFHLSNEKHLINFNEWAHNYKKSYIFMYRLNYRPIFELFNHLKEHSDFTHDEYVEKVKQEEYDLIKEKYQFNELRNTKLMEAILFIIASVSVLQVINIFTNNIEILLISLASLIVISIFIIISRNLK</sequence>
<comment type="caution">
    <text evidence="2">The sequence shown here is derived from an EMBL/GenBank/DDBJ whole genome shotgun (WGS) entry which is preliminary data.</text>
</comment>
<evidence type="ECO:0000313" key="2">
    <source>
        <dbReference type="EMBL" id="ORP03794.1"/>
    </source>
</evidence>
<dbReference type="RefSeq" id="WP_070526244.1">
    <property type="nucleotide sequence ID" value="NZ_CAMHYZ010000010.1"/>
</dbReference>
<evidence type="ECO:0000313" key="3">
    <source>
        <dbReference type="Proteomes" id="UP000193505"/>
    </source>
</evidence>
<proteinExistence type="predicted"/>
<feature type="transmembrane region" description="Helical" evidence="1">
    <location>
        <begin position="412"/>
        <end position="432"/>
    </location>
</feature>
<dbReference type="EMBL" id="NCVL01000050">
    <property type="protein sequence ID" value="ORP03794.1"/>
    <property type="molecule type" value="Genomic_DNA"/>
</dbReference>
<accession>A0A1X1KWL1</accession>
<protein>
    <submittedName>
        <fullName evidence="2">Uncharacterized protein</fullName>
    </submittedName>
</protein>
<name>A0A1X1KWL1_STRMT</name>
<feature type="transmembrane region" description="Helical" evidence="1">
    <location>
        <begin position="438"/>
        <end position="455"/>
    </location>
</feature>